<dbReference type="InterPro" id="IPR043128">
    <property type="entry name" value="Rev_trsase/Diguanyl_cyclase"/>
</dbReference>
<sequence>MHVLSDYTLPLDVLIGIYFLQQTRFTFDKDGILFCSENDEHFLFHVANVIDDCPFDLSHISDSNIRNELPSMINSHKPNKTKDSKLKMNIVLQDQIPVCQRARRLSFPEKQKVNEQITDWLNQGIIRESCSDYCSPLLLCKKKDGNLRLCIDYLKLNAKTVKDRYPLPLIKVLDQLPSGKFFSTIDLKNGFFHVEMEEDSKKFTSFVTHDGQYEFNTVPFGLFNNHSIFQKFINHVFNYMEDIIIPSTDELDGIKRLSNCIRIRIRT</sequence>
<evidence type="ECO:0000313" key="3">
    <source>
        <dbReference type="Proteomes" id="UP000499080"/>
    </source>
</evidence>
<dbReference type="InterPro" id="IPR053134">
    <property type="entry name" value="RNA-dir_DNA_polymerase"/>
</dbReference>
<gene>
    <name evidence="2" type="primary">pol_1999</name>
    <name evidence="2" type="ORF">AVEN_247498_1</name>
</gene>
<dbReference type="Proteomes" id="UP000499080">
    <property type="component" value="Unassembled WGS sequence"/>
</dbReference>
<dbReference type="OrthoDB" id="8050260at2759"/>
<protein>
    <submittedName>
        <fullName evidence="2">Retrovirus-related Pol polyprotein from transposon gypsy</fullName>
    </submittedName>
</protein>
<dbReference type="AlphaFoldDB" id="A0A4Y2NP18"/>
<comment type="caution">
    <text evidence="2">The sequence shown here is derived from an EMBL/GenBank/DDBJ whole genome shotgun (WGS) entry which is preliminary data.</text>
</comment>
<dbReference type="Gene3D" id="3.30.70.270">
    <property type="match status" value="1"/>
</dbReference>
<dbReference type="PANTHER" id="PTHR24559:SF444">
    <property type="entry name" value="REVERSE TRANSCRIPTASE DOMAIN-CONTAINING PROTEIN"/>
    <property type="match status" value="1"/>
</dbReference>
<dbReference type="CDD" id="cd01647">
    <property type="entry name" value="RT_LTR"/>
    <property type="match status" value="1"/>
</dbReference>
<dbReference type="Gene3D" id="3.10.10.10">
    <property type="entry name" value="HIV Type 1 Reverse Transcriptase, subunit A, domain 1"/>
    <property type="match status" value="1"/>
</dbReference>
<dbReference type="InterPro" id="IPR043502">
    <property type="entry name" value="DNA/RNA_pol_sf"/>
</dbReference>
<evidence type="ECO:0000259" key="1">
    <source>
        <dbReference type="Pfam" id="PF00078"/>
    </source>
</evidence>
<accession>A0A4Y2NP18</accession>
<dbReference type="InterPro" id="IPR000477">
    <property type="entry name" value="RT_dom"/>
</dbReference>
<dbReference type="PANTHER" id="PTHR24559">
    <property type="entry name" value="TRANSPOSON TY3-I GAG-POL POLYPROTEIN"/>
    <property type="match status" value="1"/>
</dbReference>
<proteinExistence type="predicted"/>
<reference evidence="2 3" key="1">
    <citation type="journal article" date="2019" name="Sci. Rep.">
        <title>Orb-weaving spider Araneus ventricosus genome elucidates the spidroin gene catalogue.</title>
        <authorList>
            <person name="Kono N."/>
            <person name="Nakamura H."/>
            <person name="Ohtoshi R."/>
            <person name="Moran D.A.P."/>
            <person name="Shinohara A."/>
            <person name="Yoshida Y."/>
            <person name="Fujiwara M."/>
            <person name="Mori M."/>
            <person name="Tomita M."/>
            <person name="Arakawa K."/>
        </authorList>
    </citation>
    <scope>NUCLEOTIDE SEQUENCE [LARGE SCALE GENOMIC DNA]</scope>
</reference>
<keyword evidence="3" id="KW-1185">Reference proteome</keyword>
<dbReference type="Pfam" id="PF00078">
    <property type="entry name" value="RVT_1"/>
    <property type="match status" value="1"/>
</dbReference>
<dbReference type="EMBL" id="BGPR01009484">
    <property type="protein sequence ID" value="GBN40300.1"/>
    <property type="molecule type" value="Genomic_DNA"/>
</dbReference>
<organism evidence="2 3">
    <name type="scientific">Araneus ventricosus</name>
    <name type="common">Orbweaver spider</name>
    <name type="synonym">Epeira ventricosa</name>
    <dbReference type="NCBI Taxonomy" id="182803"/>
    <lineage>
        <taxon>Eukaryota</taxon>
        <taxon>Metazoa</taxon>
        <taxon>Ecdysozoa</taxon>
        <taxon>Arthropoda</taxon>
        <taxon>Chelicerata</taxon>
        <taxon>Arachnida</taxon>
        <taxon>Araneae</taxon>
        <taxon>Araneomorphae</taxon>
        <taxon>Entelegynae</taxon>
        <taxon>Araneoidea</taxon>
        <taxon>Araneidae</taxon>
        <taxon>Araneus</taxon>
    </lineage>
</organism>
<dbReference type="GO" id="GO:0071897">
    <property type="term" value="P:DNA biosynthetic process"/>
    <property type="evidence" value="ECO:0007669"/>
    <property type="project" value="UniProtKB-ARBA"/>
</dbReference>
<feature type="domain" description="Reverse transcriptase" evidence="1">
    <location>
        <begin position="141"/>
        <end position="242"/>
    </location>
</feature>
<name>A0A4Y2NP18_ARAVE</name>
<dbReference type="SUPFAM" id="SSF56672">
    <property type="entry name" value="DNA/RNA polymerases"/>
    <property type="match status" value="1"/>
</dbReference>
<evidence type="ECO:0000313" key="2">
    <source>
        <dbReference type="EMBL" id="GBN40300.1"/>
    </source>
</evidence>